<dbReference type="AlphaFoldDB" id="A0AAV7QBQ6"/>
<keyword evidence="3" id="KW-1185">Reference proteome</keyword>
<protein>
    <submittedName>
        <fullName evidence="2">Uncharacterized protein</fullName>
    </submittedName>
</protein>
<evidence type="ECO:0000256" key="1">
    <source>
        <dbReference type="SAM" id="MobiDB-lite"/>
    </source>
</evidence>
<proteinExistence type="predicted"/>
<dbReference type="Proteomes" id="UP001066276">
    <property type="component" value="Chromosome 6"/>
</dbReference>
<feature type="region of interest" description="Disordered" evidence="1">
    <location>
        <begin position="1"/>
        <end position="76"/>
    </location>
</feature>
<reference evidence="2" key="1">
    <citation type="journal article" date="2022" name="bioRxiv">
        <title>Sequencing and chromosome-scale assembly of the giantPleurodeles waltlgenome.</title>
        <authorList>
            <person name="Brown T."/>
            <person name="Elewa A."/>
            <person name="Iarovenko S."/>
            <person name="Subramanian E."/>
            <person name="Araus A.J."/>
            <person name="Petzold A."/>
            <person name="Susuki M."/>
            <person name="Suzuki K.-i.T."/>
            <person name="Hayashi T."/>
            <person name="Toyoda A."/>
            <person name="Oliveira C."/>
            <person name="Osipova E."/>
            <person name="Leigh N.D."/>
            <person name="Simon A."/>
            <person name="Yun M.H."/>
        </authorList>
    </citation>
    <scope>NUCLEOTIDE SEQUENCE</scope>
    <source>
        <strain evidence="2">20211129_DDA</strain>
        <tissue evidence="2">Liver</tissue>
    </source>
</reference>
<dbReference type="EMBL" id="JANPWB010000010">
    <property type="protein sequence ID" value="KAJ1136639.1"/>
    <property type="molecule type" value="Genomic_DNA"/>
</dbReference>
<comment type="caution">
    <text evidence="2">The sequence shown here is derived from an EMBL/GenBank/DDBJ whole genome shotgun (WGS) entry which is preliminary data.</text>
</comment>
<sequence>MTAVTSAAETVAPATDIVASDRPPPWNIGESTWGATEGCGRPGLVRAEPGRASHSPVAPVNGGAQWGMRSEDSRVPDRQRLALWEEGRAPG</sequence>
<evidence type="ECO:0000313" key="3">
    <source>
        <dbReference type="Proteomes" id="UP001066276"/>
    </source>
</evidence>
<gene>
    <name evidence="2" type="ORF">NDU88_003054</name>
</gene>
<evidence type="ECO:0000313" key="2">
    <source>
        <dbReference type="EMBL" id="KAJ1136639.1"/>
    </source>
</evidence>
<accession>A0AAV7QBQ6</accession>
<organism evidence="2 3">
    <name type="scientific">Pleurodeles waltl</name>
    <name type="common">Iberian ribbed newt</name>
    <dbReference type="NCBI Taxonomy" id="8319"/>
    <lineage>
        <taxon>Eukaryota</taxon>
        <taxon>Metazoa</taxon>
        <taxon>Chordata</taxon>
        <taxon>Craniata</taxon>
        <taxon>Vertebrata</taxon>
        <taxon>Euteleostomi</taxon>
        <taxon>Amphibia</taxon>
        <taxon>Batrachia</taxon>
        <taxon>Caudata</taxon>
        <taxon>Salamandroidea</taxon>
        <taxon>Salamandridae</taxon>
        <taxon>Pleurodelinae</taxon>
        <taxon>Pleurodeles</taxon>
    </lineage>
</organism>
<name>A0AAV7QBQ6_PLEWA</name>